<organism evidence="4 5">
    <name type="scientific">Dendrothele bispora (strain CBS 962.96)</name>
    <dbReference type="NCBI Taxonomy" id="1314807"/>
    <lineage>
        <taxon>Eukaryota</taxon>
        <taxon>Fungi</taxon>
        <taxon>Dikarya</taxon>
        <taxon>Basidiomycota</taxon>
        <taxon>Agaricomycotina</taxon>
        <taxon>Agaricomycetes</taxon>
        <taxon>Agaricomycetidae</taxon>
        <taxon>Agaricales</taxon>
        <taxon>Agaricales incertae sedis</taxon>
        <taxon>Dendrothele</taxon>
    </lineage>
</organism>
<dbReference type="InterPro" id="IPR013083">
    <property type="entry name" value="Znf_RING/FYVE/PHD"/>
</dbReference>
<dbReference type="Pfam" id="PF14634">
    <property type="entry name" value="zf-RING_5"/>
    <property type="match status" value="1"/>
</dbReference>
<gene>
    <name evidence="4" type="ORF">K435DRAFT_417182</name>
</gene>
<dbReference type="PROSITE" id="PS50089">
    <property type="entry name" value="ZF_RING_2"/>
    <property type="match status" value="1"/>
</dbReference>
<proteinExistence type="predicted"/>
<feature type="region of interest" description="Disordered" evidence="2">
    <location>
        <begin position="244"/>
        <end position="278"/>
    </location>
</feature>
<dbReference type="EMBL" id="ML179040">
    <property type="protein sequence ID" value="THV06923.1"/>
    <property type="molecule type" value="Genomic_DNA"/>
</dbReference>
<sequence>MTYLVLCDICQEDLPLERFLFYRCGHGYCDSCTPKITQRTCPMCRQKRDHEPHRVYLTPAATTVEEKGKALGLALDSIGPESSTKSTRNIGKRIKSFAEEVNVEQATADRLLNVAKEMDERIAPLFFQLQLEQHEKLALQEKVNQWLPRVKNAQKVEREVECLKGHLAEKQKALVHANEVNARQAVAIEKQRQEIDTLKDMISQQMGIISLRDAEVVQWKKNVEDEQMQTRLYKKKLKVLSKGLTQRKGNSDDNDDSLIVGPSSDKKPFTNSRNQARC</sequence>
<evidence type="ECO:0000313" key="4">
    <source>
        <dbReference type="EMBL" id="THV06923.1"/>
    </source>
</evidence>
<reference evidence="4 5" key="1">
    <citation type="journal article" date="2019" name="Nat. Ecol. Evol.">
        <title>Megaphylogeny resolves global patterns of mushroom evolution.</title>
        <authorList>
            <person name="Varga T."/>
            <person name="Krizsan K."/>
            <person name="Foldi C."/>
            <person name="Dima B."/>
            <person name="Sanchez-Garcia M."/>
            <person name="Sanchez-Ramirez S."/>
            <person name="Szollosi G.J."/>
            <person name="Szarkandi J.G."/>
            <person name="Papp V."/>
            <person name="Albert L."/>
            <person name="Andreopoulos W."/>
            <person name="Angelini C."/>
            <person name="Antonin V."/>
            <person name="Barry K.W."/>
            <person name="Bougher N.L."/>
            <person name="Buchanan P."/>
            <person name="Buyck B."/>
            <person name="Bense V."/>
            <person name="Catcheside P."/>
            <person name="Chovatia M."/>
            <person name="Cooper J."/>
            <person name="Damon W."/>
            <person name="Desjardin D."/>
            <person name="Finy P."/>
            <person name="Geml J."/>
            <person name="Haridas S."/>
            <person name="Hughes K."/>
            <person name="Justo A."/>
            <person name="Karasinski D."/>
            <person name="Kautmanova I."/>
            <person name="Kiss B."/>
            <person name="Kocsube S."/>
            <person name="Kotiranta H."/>
            <person name="LaButti K.M."/>
            <person name="Lechner B.E."/>
            <person name="Liimatainen K."/>
            <person name="Lipzen A."/>
            <person name="Lukacs Z."/>
            <person name="Mihaltcheva S."/>
            <person name="Morgado L.N."/>
            <person name="Niskanen T."/>
            <person name="Noordeloos M.E."/>
            <person name="Ohm R.A."/>
            <person name="Ortiz-Santana B."/>
            <person name="Ovrebo C."/>
            <person name="Racz N."/>
            <person name="Riley R."/>
            <person name="Savchenko A."/>
            <person name="Shiryaev A."/>
            <person name="Soop K."/>
            <person name="Spirin V."/>
            <person name="Szebenyi C."/>
            <person name="Tomsovsky M."/>
            <person name="Tulloss R.E."/>
            <person name="Uehling J."/>
            <person name="Grigoriev I.V."/>
            <person name="Vagvolgyi C."/>
            <person name="Papp T."/>
            <person name="Martin F.M."/>
            <person name="Miettinen O."/>
            <person name="Hibbett D.S."/>
            <person name="Nagy L.G."/>
        </authorList>
    </citation>
    <scope>NUCLEOTIDE SEQUENCE [LARGE SCALE GENOMIC DNA]</scope>
    <source>
        <strain evidence="4 5">CBS 962.96</strain>
    </source>
</reference>
<dbReference type="GO" id="GO:0008270">
    <property type="term" value="F:zinc ion binding"/>
    <property type="evidence" value="ECO:0007669"/>
    <property type="project" value="UniProtKB-KW"/>
</dbReference>
<dbReference type="AlphaFoldDB" id="A0A4S8MUI7"/>
<dbReference type="Gene3D" id="3.30.40.10">
    <property type="entry name" value="Zinc/RING finger domain, C3HC4 (zinc finger)"/>
    <property type="match status" value="1"/>
</dbReference>
<dbReference type="InterPro" id="IPR001841">
    <property type="entry name" value="Znf_RING"/>
</dbReference>
<dbReference type="Proteomes" id="UP000297245">
    <property type="component" value="Unassembled WGS sequence"/>
</dbReference>
<keyword evidence="1" id="KW-0863">Zinc-finger</keyword>
<dbReference type="SUPFAM" id="SSF57850">
    <property type="entry name" value="RING/U-box"/>
    <property type="match status" value="1"/>
</dbReference>
<evidence type="ECO:0000313" key="5">
    <source>
        <dbReference type="Proteomes" id="UP000297245"/>
    </source>
</evidence>
<evidence type="ECO:0000259" key="3">
    <source>
        <dbReference type="PROSITE" id="PS50089"/>
    </source>
</evidence>
<feature type="domain" description="RING-type" evidence="3">
    <location>
        <begin position="7"/>
        <end position="45"/>
    </location>
</feature>
<evidence type="ECO:0000256" key="1">
    <source>
        <dbReference type="PROSITE-ProRule" id="PRU00175"/>
    </source>
</evidence>
<evidence type="ECO:0000256" key="2">
    <source>
        <dbReference type="SAM" id="MobiDB-lite"/>
    </source>
</evidence>
<accession>A0A4S8MUI7</accession>
<feature type="compositionally biased region" description="Polar residues" evidence="2">
    <location>
        <begin position="269"/>
        <end position="278"/>
    </location>
</feature>
<name>A0A4S8MUI7_DENBC</name>
<dbReference type="SMART" id="SM00184">
    <property type="entry name" value="RING"/>
    <property type="match status" value="1"/>
</dbReference>
<dbReference type="OrthoDB" id="8062037at2759"/>
<keyword evidence="1" id="KW-0479">Metal-binding</keyword>
<keyword evidence="1" id="KW-0862">Zinc</keyword>
<keyword evidence="5" id="KW-1185">Reference proteome</keyword>
<protein>
    <recommendedName>
        <fullName evidence="3">RING-type domain-containing protein</fullName>
    </recommendedName>
</protein>